<dbReference type="Pfam" id="PF00042">
    <property type="entry name" value="Globin"/>
    <property type="match status" value="1"/>
</dbReference>
<comment type="similarity">
    <text evidence="1 7">Belongs to the globin family.</text>
</comment>
<dbReference type="InterPro" id="IPR000971">
    <property type="entry name" value="Globin"/>
</dbReference>
<dbReference type="GO" id="GO:0031720">
    <property type="term" value="F:haptoglobin binding"/>
    <property type="evidence" value="ECO:0007669"/>
    <property type="project" value="TreeGrafter"/>
</dbReference>
<dbReference type="GO" id="GO:0031838">
    <property type="term" value="C:haptoglobin-hemoglobin complex"/>
    <property type="evidence" value="ECO:0007669"/>
    <property type="project" value="TreeGrafter"/>
</dbReference>
<evidence type="ECO:0000256" key="2">
    <source>
        <dbReference type="ARBA" id="ARBA00022448"/>
    </source>
</evidence>
<keyword evidence="4 7" id="KW-0561">Oxygen transport</keyword>
<dbReference type="PANTHER" id="PTHR11442">
    <property type="entry name" value="HEMOGLOBIN FAMILY MEMBER"/>
    <property type="match status" value="1"/>
</dbReference>
<evidence type="ECO:0000256" key="5">
    <source>
        <dbReference type="ARBA" id="ARBA00022723"/>
    </source>
</evidence>
<evidence type="ECO:0000259" key="8">
    <source>
        <dbReference type="PROSITE" id="PS01033"/>
    </source>
</evidence>
<dbReference type="CDD" id="cd08925">
    <property type="entry name" value="Hb-beta-like"/>
    <property type="match status" value="1"/>
</dbReference>
<dbReference type="PROSITE" id="PS01033">
    <property type="entry name" value="GLOBIN"/>
    <property type="match status" value="1"/>
</dbReference>
<dbReference type="GO" id="GO:0046872">
    <property type="term" value="F:metal ion binding"/>
    <property type="evidence" value="ECO:0007669"/>
    <property type="project" value="UniProtKB-KW"/>
</dbReference>
<dbReference type="GO" id="GO:0019825">
    <property type="term" value="F:oxygen binding"/>
    <property type="evidence" value="ECO:0007669"/>
    <property type="project" value="InterPro"/>
</dbReference>
<dbReference type="GO" id="GO:0005344">
    <property type="term" value="F:oxygen carrier activity"/>
    <property type="evidence" value="ECO:0007669"/>
    <property type="project" value="UniProtKB-KW"/>
</dbReference>
<dbReference type="InterPro" id="IPR012292">
    <property type="entry name" value="Globin/Proto"/>
</dbReference>
<keyword evidence="10" id="KW-1185">Reference proteome</keyword>
<proteinExistence type="inferred from homology"/>
<sequence length="146" mass="16191">MTFTKDEVQHIHDVWGNIPADQVGGESLGRLICVDPWTKRYFKSFGDLSSCEAIMHNAKVCAHGAKVLHSIGEATQHLDNLKSYYADLSAIHCKKLYVDPANFKLFTGIVSIVVGMHLGEEYTPQKQAAFENFLQHVGTALATGYH</sequence>
<dbReference type="GO" id="GO:0020037">
    <property type="term" value="F:heme binding"/>
    <property type="evidence" value="ECO:0007669"/>
    <property type="project" value="InterPro"/>
</dbReference>
<evidence type="ECO:0000313" key="9">
    <source>
        <dbReference type="EMBL" id="KAJ1097354.1"/>
    </source>
</evidence>
<evidence type="ECO:0000313" key="10">
    <source>
        <dbReference type="Proteomes" id="UP001066276"/>
    </source>
</evidence>
<gene>
    <name evidence="9" type="ORF">NDU88_002474</name>
</gene>
<dbReference type="SUPFAM" id="SSF46458">
    <property type="entry name" value="Globin-like"/>
    <property type="match status" value="1"/>
</dbReference>
<dbReference type="AlphaFoldDB" id="A0AAV7M418"/>
<reference evidence="9" key="1">
    <citation type="journal article" date="2022" name="bioRxiv">
        <title>Sequencing and chromosome-scale assembly of the giantPleurodeles waltlgenome.</title>
        <authorList>
            <person name="Brown T."/>
            <person name="Elewa A."/>
            <person name="Iarovenko S."/>
            <person name="Subramanian E."/>
            <person name="Araus A.J."/>
            <person name="Petzold A."/>
            <person name="Susuki M."/>
            <person name="Suzuki K.-i.T."/>
            <person name="Hayashi T."/>
            <person name="Toyoda A."/>
            <person name="Oliveira C."/>
            <person name="Osipova E."/>
            <person name="Leigh N.D."/>
            <person name="Simon A."/>
            <person name="Yun M.H."/>
        </authorList>
    </citation>
    <scope>NUCLEOTIDE SEQUENCE</scope>
    <source>
        <strain evidence="9">20211129_DDA</strain>
        <tissue evidence="9">Liver</tissue>
    </source>
</reference>
<keyword evidence="6" id="KW-0408">Iron</keyword>
<dbReference type="Proteomes" id="UP001066276">
    <property type="component" value="Chromosome 10"/>
</dbReference>
<dbReference type="GO" id="GO:0043177">
    <property type="term" value="F:organic acid binding"/>
    <property type="evidence" value="ECO:0007669"/>
    <property type="project" value="TreeGrafter"/>
</dbReference>
<keyword evidence="5" id="KW-0479">Metal-binding</keyword>
<dbReference type="GO" id="GO:0072562">
    <property type="term" value="C:blood microparticle"/>
    <property type="evidence" value="ECO:0007669"/>
    <property type="project" value="TreeGrafter"/>
</dbReference>
<evidence type="ECO:0000256" key="6">
    <source>
        <dbReference type="ARBA" id="ARBA00023004"/>
    </source>
</evidence>
<dbReference type="EMBL" id="JANPWB010000014">
    <property type="protein sequence ID" value="KAJ1097354.1"/>
    <property type="molecule type" value="Genomic_DNA"/>
</dbReference>
<keyword evidence="2 7" id="KW-0813">Transport</keyword>
<evidence type="ECO:0000256" key="4">
    <source>
        <dbReference type="ARBA" id="ARBA00022621"/>
    </source>
</evidence>
<dbReference type="InterPro" id="IPR050056">
    <property type="entry name" value="Hemoglobin_oxygen_transport"/>
</dbReference>
<dbReference type="GO" id="GO:0042744">
    <property type="term" value="P:hydrogen peroxide catabolic process"/>
    <property type="evidence" value="ECO:0007669"/>
    <property type="project" value="TreeGrafter"/>
</dbReference>
<dbReference type="PANTHER" id="PTHR11442:SF100">
    <property type="entry name" value="HEMOGLOBIN SUBUNIT BETA-1"/>
    <property type="match status" value="1"/>
</dbReference>
<comment type="caution">
    <text evidence="9">The sequence shown here is derived from an EMBL/GenBank/DDBJ whole genome shotgun (WGS) entry which is preliminary data.</text>
</comment>
<feature type="domain" description="Globin" evidence="8">
    <location>
        <begin position="2"/>
        <end position="146"/>
    </location>
</feature>
<dbReference type="InterPro" id="IPR002337">
    <property type="entry name" value="Hemoglobin_b"/>
</dbReference>
<dbReference type="InterPro" id="IPR009050">
    <property type="entry name" value="Globin-like_sf"/>
</dbReference>
<dbReference type="PRINTS" id="PR00814">
    <property type="entry name" value="BETAHAEM"/>
</dbReference>
<dbReference type="GO" id="GO:0005833">
    <property type="term" value="C:hemoglobin complex"/>
    <property type="evidence" value="ECO:0007669"/>
    <property type="project" value="InterPro"/>
</dbReference>
<accession>A0AAV7M418</accession>
<name>A0AAV7M418_PLEWA</name>
<keyword evidence="3 7" id="KW-0349">Heme</keyword>
<evidence type="ECO:0000256" key="7">
    <source>
        <dbReference type="RuleBase" id="RU000356"/>
    </source>
</evidence>
<evidence type="ECO:0000256" key="1">
    <source>
        <dbReference type="ARBA" id="ARBA00008705"/>
    </source>
</evidence>
<protein>
    <recommendedName>
        <fullName evidence="8">Globin domain-containing protein</fullName>
    </recommendedName>
</protein>
<dbReference type="Gene3D" id="1.10.490.10">
    <property type="entry name" value="Globins"/>
    <property type="match status" value="1"/>
</dbReference>
<dbReference type="GO" id="GO:0004601">
    <property type="term" value="F:peroxidase activity"/>
    <property type="evidence" value="ECO:0007669"/>
    <property type="project" value="TreeGrafter"/>
</dbReference>
<organism evidence="9 10">
    <name type="scientific">Pleurodeles waltl</name>
    <name type="common">Iberian ribbed newt</name>
    <dbReference type="NCBI Taxonomy" id="8319"/>
    <lineage>
        <taxon>Eukaryota</taxon>
        <taxon>Metazoa</taxon>
        <taxon>Chordata</taxon>
        <taxon>Craniata</taxon>
        <taxon>Vertebrata</taxon>
        <taxon>Euteleostomi</taxon>
        <taxon>Amphibia</taxon>
        <taxon>Batrachia</taxon>
        <taxon>Caudata</taxon>
        <taxon>Salamandroidea</taxon>
        <taxon>Salamandridae</taxon>
        <taxon>Pleurodelinae</taxon>
        <taxon>Pleurodeles</taxon>
    </lineage>
</organism>
<evidence type="ECO:0000256" key="3">
    <source>
        <dbReference type="ARBA" id="ARBA00022617"/>
    </source>
</evidence>